<dbReference type="EMBL" id="BK015001">
    <property type="protein sequence ID" value="DAD86536.1"/>
    <property type="molecule type" value="Genomic_DNA"/>
</dbReference>
<accession>A0A8S5MWK4</accession>
<evidence type="ECO:0000313" key="1">
    <source>
        <dbReference type="EMBL" id="DAD86536.1"/>
    </source>
</evidence>
<proteinExistence type="predicted"/>
<name>A0A8S5MWK4_9CAUD</name>
<organism evidence="1">
    <name type="scientific">Siphoviridae sp. ctu1h4</name>
    <dbReference type="NCBI Taxonomy" id="2826499"/>
    <lineage>
        <taxon>Viruses</taxon>
        <taxon>Duplodnaviria</taxon>
        <taxon>Heunggongvirae</taxon>
        <taxon>Uroviricota</taxon>
        <taxon>Caudoviricetes</taxon>
    </lineage>
</organism>
<sequence length="54" mass="6072">MSRYFFSAVSLQGFNAAQIDLINRVAATEYEDLGREPMLEEIKADYADELNALA</sequence>
<protein>
    <submittedName>
        <fullName evidence="1">Uncharacterized protein</fullName>
    </submittedName>
</protein>
<reference evidence="1" key="1">
    <citation type="journal article" date="2021" name="Proc. Natl. Acad. Sci. U.S.A.">
        <title>A Catalog of Tens of Thousands of Viruses from Human Metagenomes Reveals Hidden Associations with Chronic Diseases.</title>
        <authorList>
            <person name="Tisza M.J."/>
            <person name="Buck C.B."/>
        </authorList>
    </citation>
    <scope>NUCLEOTIDE SEQUENCE</scope>
    <source>
        <strain evidence="1">Ctu1h4</strain>
    </source>
</reference>